<name>A0AAJ5X7F5_9SPHN</name>
<proteinExistence type="predicted"/>
<evidence type="ECO:0000313" key="1">
    <source>
        <dbReference type="EMBL" id="WEK47330.1"/>
    </source>
</evidence>
<evidence type="ECO:0000313" key="2">
    <source>
        <dbReference type="Proteomes" id="UP001218362"/>
    </source>
</evidence>
<accession>A0AAJ5X7F5</accession>
<dbReference type="EMBL" id="CP119316">
    <property type="protein sequence ID" value="WEK47330.1"/>
    <property type="molecule type" value="Genomic_DNA"/>
</dbReference>
<sequence length="170" mass="18540">MRRTWLVVALAASPLAAREPAKEAPWPTGIYGNVRMSAETGDLGGLEARFSEQDGRHMVEYVLCEGWCNETIVTEVRRDGAGFAFSGTAYSFIDGVRTPEVQHIGLQPKGGTFVATVGETDDAWRAGTLKQLKEPFGLTVARSEEQAAEQAPDWAAKPVHARVLKPFSYT</sequence>
<dbReference type="Proteomes" id="UP001218362">
    <property type="component" value="Chromosome"/>
</dbReference>
<protein>
    <submittedName>
        <fullName evidence="1">Uncharacterized protein</fullName>
    </submittedName>
</protein>
<organism evidence="1 2">
    <name type="scientific">Candidatus Andeanibacterium colombiense</name>
    <dbReference type="NCBI Taxonomy" id="3121345"/>
    <lineage>
        <taxon>Bacteria</taxon>
        <taxon>Pseudomonadati</taxon>
        <taxon>Pseudomonadota</taxon>
        <taxon>Alphaproteobacteria</taxon>
        <taxon>Sphingomonadales</taxon>
        <taxon>Sphingomonadaceae</taxon>
        <taxon>Candidatus Andeanibacterium</taxon>
    </lineage>
</organism>
<dbReference type="KEGG" id="acob:P0Y56_03335"/>
<reference evidence="1" key="1">
    <citation type="submission" date="2023-03" db="EMBL/GenBank/DDBJ databases">
        <title>Andean soil-derived lignocellulolytic bacterial consortium as a source of novel taxa and putative plastic-active enzymes.</title>
        <authorList>
            <person name="Diaz-Garcia L."/>
            <person name="Chuvochina M."/>
            <person name="Feuerriegel G."/>
            <person name="Bunk B."/>
            <person name="Sproer C."/>
            <person name="Streit W.R."/>
            <person name="Rodriguez L.M."/>
            <person name="Overmann J."/>
            <person name="Jimenez D.J."/>
        </authorList>
    </citation>
    <scope>NUCLEOTIDE SEQUENCE</scope>
    <source>
        <strain evidence="1">MAG 26</strain>
    </source>
</reference>
<gene>
    <name evidence="1" type="ORF">P0Y56_03335</name>
</gene>
<dbReference type="AlphaFoldDB" id="A0AAJ5X7F5"/>